<keyword evidence="2" id="KW-0614">Plasmid</keyword>
<name>A0ABN6LGA7_9BACT</name>
<keyword evidence="3" id="KW-1185">Reference proteome</keyword>
<evidence type="ECO:0000313" key="3">
    <source>
        <dbReference type="Proteomes" id="UP001354989"/>
    </source>
</evidence>
<keyword evidence="1" id="KW-0732">Signal</keyword>
<accession>A0ABN6LGA7</accession>
<dbReference type="RefSeq" id="WP_338399406.1">
    <property type="nucleotide sequence ID" value="NZ_AP025298.1"/>
</dbReference>
<proteinExistence type="predicted"/>
<feature type="chain" id="PRO_5045710184" description="Outer membrane protein beta-barrel domain-containing protein" evidence="1">
    <location>
        <begin position="22"/>
        <end position="271"/>
    </location>
</feature>
<sequence length="271" mass="30702">MKKIFLLLSGILLLTTTNLIAQESQTNKPQLSLDAELGFLSVLSHRVQFGQDGTYFNYVENGGQDVLFPFTRFSITFKPSPKNHWVFLYQPLRLESSEVLNDAIRVDGQTFPAGTPMNFLYNFPFFRLSYLRILSDPDNDLRFGIGASLQIRNATINFASADGTLFRSNRNIGPVPALKFKLEKDWAEYYFLELEADGMYAPISYLNGSDNKTIGSILDANARMGYQVNKQMATYLNVRYLGGGALNEDENDYTKNWLNFLTVSVGFRLTL</sequence>
<reference evidence="2 3" key="1">
    <citation type="submission" date="2021-12" db="EMBL/GenBank/DDBJ databases">
        <title>Genome sequencing of bacteria with rrn-lacking chromosome and rrn-plasmid.</title>
        <authorList>
            <person name="Anda M."/>
            <person name="Iwasaki W."/>
        </authorList>
    </citation>
    <scope>NUCLEOTIDE SEQUENCE [LARGE SCALE GENOMIC DNA]</scope>
    <source>
        <strain evidence="2 3">NBRC 101262</strain>
        <plasmid evidence="2 3">pPP6</plasmid>
    </source>
</reference>
<evidence type="ECO:0000256" key="1">
    <source>
        <dbReference type="SAM" id="SignalP"/>
    </source>
</evidence>
<protein>
    <recommendedName>
        <fullName evidence="4">Outer membrane protein beta-barrel domain-containing protein</fullName>
    </recommendedName>
</protein>
<geneLocation type="plasmid" evidence="2 3">
    <name>pPP6</name>
</geneLocation>
<evidence type="ECO:0000313" key="2">
    <source>
        <dbReference type="EMBL" id="BDD02120.1"/>
    </source>
</evidence>
<dbReference type="Proteomes" id="UP001354989">
    <property type="component" value="Plasmid pPP6"/>
</dbReference>
<organism evidence="2 3">
    <name type="scientific">Persicobacter psychrovividus</name>
    <dbReference type="NCBI Taxonomy" id="387638"/>
    <lineage>
        <taxon>Bacteria</taxon>
        <taxon>Pseudomonadati</taxon>
        <taxon>Bacteroidota</taxon>
        <taxon>Cytophagia</taxon>
        <taxon>Cytophagales</taxon>
        <taxon>Persicobacteraceae</taxon>
        <taxon>Persicobacter</taxon>
    </lineage>
</organism>
<gene>
    <name evidence="2" type="ORF">PEPS_44000</name>
</gene>
<evidence type="ECO:0008006" key="4">
    <source>
        <dbReference type="Google" id="ProtNLM"/>
    </source>
</evidence>
<feature type="signal peptide" evidence="1">
    <location>
        <begin position="1"/>
        <end position="21"/>
    </location>
</feature>
<dbReference type="EMBL" id="AP025298">
    <property type="protein sequence ID" value="BDD02120.1"/>
    <property type="molecule type" value="Genomic_DNA"/>
</dbReference>